<accession>A0A396IN75</accession>
<dbReference type="EMBL" id="PSQE01000003">
    <property type="protein sequence ID" value="RHN67022.1"/>
    <property type="molecule type" value="Genomic_DNA"/>
</dbReference>
<reference evidence="2" key="1">
    <citation type="journal article" date="2018" name="Nat. Plants">
        <title>Whole-genome landscape of Medicago truncatula symbiotic genes.</title>
        <authorList>
            <person name="Pecrix Y."/>
            <person name="Staton S.E."/>
            <person name="Sallet E."/>
            <person name="Lelandais-Briere C."/>
            <person name="Moreau S."/>
            <person name="Carrere S."/>
            <person name="Blein T."/>
            <person name="Jardinaud M.F."/>
            <person name="Latrasse D."/>
            <person name="Zouine M."/>
            <person name="Zahm M."/>
            <person name="Kreplak J."/>
            <person name="Mayjonade B."/>
            <person name="Satge C."/>
            <person name="Perez M."/>
            <person name="Cauet S."/>
            <person name="Marande W."/>
            <person name="Chantry-Darmon C."/>
            <person name="Lopez-Roques C."/>
            <person name="Bouchez O."/>
            <person name="Berard A."/>
            <person name="Debelle F."/>
            <person name="Munos S."/>
            <person name="Bendahmane A."/>
            <person name="Berges H."/>
            <person name="Niebel A."/>
            <person name="Buitink J."/>
            <person name="Frugier F."/>
            <person name="Benhamed M."/>
            <person name="Crespi M."/>
            <person name="Gouzy J."/>
            <person name="Gamas P."/>
        </authorList>
    </citation>
    <scope>NUCLEOTIDE SEQUENCE [LARGE SCALE GENOMIC DNA]</scope>
    <source>
        <strain evidence="2">cv. Jemalong A17</strain>
    </source>
</reference>
<name>A0A396IN75_MEDTR</name>
<dbReference type="AlphaFoldDB" id="A0A396IN75"/>
<proteinExistence type="predicted"/>
<evidence type="ECO:0000313" key="1">
    <source>
        <dbReference type="EMBL" id="RHN67022.1"/>
    </source>
</evidence>
<gene>
    <name evidence="1" type="ORF">MtrunA17_Chr3g0098151</name>
</gene>
<organism evidence="1 2">
    <name type="scientific">Medicago truncatula</name>
    <name type="common">Barrel medic</name>
    <name type="synonym">Medicago tribuloides</name>
    <dbReference type="NCBI Taxonomy" id="3880"/>
    <lineage>
        <taxon>Eukaryota</taxon>
        <taxon>Viridiplantae</taxon>
        <taxon>Streptophyta</taxon>
        <taxon>Embryophyta</taxon>
        <taxon>Tracheophyta</taxon>
        <taxon>Spermatophyta</taxon>
        <taxon>Magnoliopsida</taxon>
        <taxon>eudicotyledons</taxon>
        <taxon>Gunneridae</taxon>
        <taxon>Pentapetalae</taxon>
        <taxon>rosids</taxon>
        <taxon>fabids</taxon>
        <taxon>Fabales</taxon>
        <taxon>Fabaceae</taxon>
        <taxon>Papilionoideae</taxon>
        <taxon>50 kb inversion clade</taxon>
        <taxon>NPAAA clade</taxon>
        <taxon>Hologalegina</taxon>
        <taxon>IRL clade</taxon>
        <taxon>Trifolieae</taxon>
        <taxon>Medicago</taxon>
    </lineage>
</organism>
<evidence type="ECO:0000313" key="2">
    <source>
        <dbReference type="Proteomes" id="UP000265566"/>
    </source>
</evidence>
<sequence length="127" mass="14381">MRVSSQSTAFRSTYYCPSCFSFSSSSSRPFRSSLSSLGFFANYGSSQHSRRKSKSIQIASNFLRHRNLSGSSLQFREGSYCPKRISFGLKKCNDMEYHRNSPVHISVMKFSTASFSTLKLQIIQNTS</sequence>
<dbReference type="Gramene" id="rna15153">
    <property type="protein sequence ID" value="RHN67022.1"/>
    <property type="gene ID" value="gene15153"/>
</dbReference>
<dbReference type="Proteomes" id="UP000265566">
    <property type="component" value="Chromosome 3"/>
</dbReference>
<protein>
    <submittedName>
        <fullName evidence="1">Uncharacterized protein</fullName>
    </submittedName>
</protein>
<comment type="caution">
    <text evidence="1">The sequence shown here is derived from an EMBL/GenBank/DDBJ whole genome shotgun (WGS) entry which is preliminary data.</text>
</comment>